<name>A0A5R9L1M9_9BACT</name>
<keyword evidence="1" id="KW-0067">ATP-binding</keyword>
<reference evidence="1 2" key="1">
    <citation type="submission" date="2019-05" db="EMBL/GenBank/DDBJ databases">
        <authorList>
            <person name="Qu J.-H."/>
        </authorList>
    </citation>
    <scope>NUCLEOTIDE SEQUENCE [LARGE SCALE GENOMIC DNA]</scope>
    <source>
        <strain evidence="1 2">T17</strain>
    </source>
</reference>
<evidence type="ECO:0000313" key="1">
    <source>
        <dbReference type="EMBL" id="TLV02433.1"/>
    </source>
</evidence>
<evidence type="ECO:0000313" key="2">
    <source>
        <dbReference type="Proteomes" id="UP000306402"/>
    </source>
</evidence>
<sequence length="172" mass="19234">MKEPGSGLVIVVSGLPGSGKSYFAERLAEALEAVYLSSDKIRNSLQARGKYALEDKMHIYHVMAAMTARQLDRGQPVVADATFYHHIMRDLFSEIASKHYANIAFIEIIATEALIRQRLASPREDSEADFGVYESMKGLFEPYTTEHLELHSGNDNLSEMLAVATAYLQQYD</sequence>
<keyword evidence="1" id="KW-0547">Nucleotide-binding</keyword>
<dbReference type="Gene3D" id="3.40.50.300">
    <property type="entry name" value="P-loop containing nucleotide triphosphate hydrolases"/>
    <property type="match status" value="1"/>
</dbReference>
<dbReference type="PANTHER" id="PTHR37807">
    <property type="entry name" value="OS07G0160300 PROTEIN"/>
    <property type="match status" value="1"/>
</dbReference>
<dbReference type="OrthoDB" id="9805698at2"/>
<dbReference type="InterPro" id="IPR027417">
    <property type="entry name" value="P-loop_NTPase"/>
</dbReference>
<dbReference type="AlphaFoldDB" id="A0A5R9L1M9"/>
<dbReference type="EMBL" id="VCEJ01000002">
    <property type="protein sequence ID" value="TLV02433.1"/>
    <property type="molecule type" value="Genomic_DNA"/>
</dbReference>
<dbReference type="SUPFAM" id="SSF52540">
    <property type="entry name" value="P-loop containing nucleoside triphosphate hydrolases"/>
    <property type="match status" value="1"/>
</dbReference>
<comment type="caution">
    <text evidence="1">The sequence shown here is derived from an EMBL/GenBank/DDBJ whole genome shotgun (WGS) entry which is preliminary data.</text>
</comment>
<gene>
    <name evidence="1" type="ORF">FEN17_02015</name>
</gene>
<keyword evidence="2" id="KW-1185">Reference proteome</keyword>
<dbReference type="Pfam" id="PF13671">
    <property type="entry name" value="AAA_33"/>
    <property type="match status" value="1"/>
</dbReference>
<dbReference type="GO" id="GO:0005524">
    <property type="term" value="F:ATP binding"/>
    <property type="evidence" value="ECO:0007669"/>
    <property type="project" value="UniProtKB-KW"/>
</dbReference>
<dbReference type="PANTHER" id="PTHR37807:SF3">
    <property type="entry name" value="OS07G0160300 PROTEIN"/>
    <property type="match status" value="1"/>
</dbReference>
<accession>A0A5R9L1M9</accession>
<organism evidence="1 2">
    <name type="scientific">Dyadobacter luticola</name>
    <dbReference type="NCBI Taxonomy" id="1979387"/>
    <lineage>
        <taxon>Bacteria</taxon>
        <taxon>Pseudomonadati</taxon>
        <taxon>Bacteroidota</taxon>
        <taxon>Cytophagia</taxon>
        <taxon>Cytophagales</taxon>
        <taxon>Spirosomataceae</taxon>
        <taxon>Dyadobacter</taxon>
    </lineage>
</organism>
<proteinExistence type="predicted"/>
<protein>
    <submittedName>
        <fullName evidence="1">ATP-binding protein</fullName>
    </submittedName>
</protein>
<dbReference type="Proteomes" id="UP000306402">
    <property type="component" value="Unassembled WGS sequence"/>
</dbReference>
<dbReference type="RefSeq" id="WP_138363643.1">
    <property type="nucleotide sequence ID" value="NZ_VCEJ01000002.1"/>
</dbReference>